<evidence type="ECO:0000256" key="1">
    <source>
        <dbReference type="SAM" id="SignalP"/>
    </source>
</evidence>
<evidence type="ECO:0000313" key="2">
    <source>
        <dbReference type="EMBL" id="RHB36462.1"/>
    </source>
</evidence>
<gene>
    <name evidence="2" type="ORF">DW888_07475</name>
</gene>
<dbReference type="PROSITE" id="PS51257">
    <property type="entry name" value="PROKAR_LIPOPROTEIN"/>
    <property type="match status" value="1"/>
</dbReference>
<reference evidence="2 3" key="1">
    <citation type="submission" date="2018-08" db="EMBL/GenBank/DDBJ databases">
        <title>A genome reference for cultivated species of the human gut microbiota.</title>
        <authorList>
            <person name="Zou Y."/>
            <person name="Xue W."/>
            <person name="Luo G."/>
        </authorList>
    </citation>
    <scope>NUCLEOTIDE SEQUENCE [LARGE SCALE GENOMIC DNA]</scope>
    <source>
        <strain evidence="2 3">AM40-30BH</strain>
    </source>
</reference>
<keyword evidence="1" id="KW-0732">Signal</keyword>
<proteinExistence type="predicted"/>
<dbReference type="InterPro" id="IPR025345">
    <property type="entry name" value="DUF4249"/>
</dbReference>
<organism evidence="2 3">
    <name type="scientific">Bacteroides nordii</name>
    <dbReference type="NCBI Taxonomy" id="291645"/>
    <lineage>
        <taxon>Bacteria</taxon>
        <taxon>Pseudomonadati</taxon>
        <taxon>Bacteroidota</taxon>
        <taxon>Bacteroidia</taxon>
        <taxon>Bacteroidales</taxon>
        <taxon>Bacteroidaceae</taxon>
        <taxon>Bacteroides</taxon>
    </lineage>
</organism>
<dbReference type="Pfam" id="PF14054">
    <property type="entry name" value="DUF4249"/>
    <property type="match status" value="1"/>
</dbReference>
<protein>
    <submittedName>
        <fullName evidence="2">DUF4249 family protein</fullName>
    </submittedName>
</protein>
<dbReference type="EMBL" id="QSGO01000004">
    <property type="protein sequence ID" value="RHB36462.1"/>
    <property type="molecule type" value="Genomic_DNA"/>
</dbReference>
<dbReference type="AlphaFoldDB" id="A0A413VSF9"/>
<feature type="chain" id="PRO_5019179164" evidence="1">
    <location>
        <begin position="21"/>
        <end position="334"/>
    </location>
</feature>
<feature type="signal peptide" evidence="1">
    <location>
        <begin position="1"/>
        <end position="20"/>
    </location>
</feature>
<comment type="caution">
    <text evidence="2">The sequence shown here is derived from an EMBL/GenBank/DDBJ whole genome shotgun (WGS) entry which is preliminary data.</text>
</comment>
<accession>A0A413VSF9</accession>
<evidence type="ECO:0000313" key="3">
    <source>
        <dbReference type="Proteomes" id="UP000284379"/>
    </source>
</evidence>
<sequence>MKKIYYKLCLLLFGMGLFCACEEEMTLKPDAGMLEGIVFDGYITNLAPPYFFRLTHPSCLQENKLSGKYIHYENIVGAEVIITDVTTGIKDTLVQPACRPHRDDVFMYISYYDYYRKRTITETRYSGNGEGLYITTRLYGIEGHTYTLDIKYKDKHYSAREMMVPGTSITDLKALEVDLGVKGKTLAPCISFVNRPEEDNYYMLTYTASSIRGPHYSSLDDITQGAPGAHFSILSDKYLDEEVKDFLVGEGDAGASYDPPGSDYYALDSLFVHMMSISKDCYDIYDQMIRQLRTDGGAYTPRPANIKSNISGGVVWGCFRVSAVTERGIAVERQ</sequence>
<dbReference type="RefSeq" id="WP_122201210.1">
    <property type="nucleotide sequence ID" value="NZ_CABJFV010000004.1"/>
</dbReference>
<dbReference type="Proteomes" id="UP000284379">
    <property type="component" value="Unassembled WGS sequence"/>
</dbReference>
<name>A0A413VSF9_9BACE</name>